<name>A0A226EF31_FOLCA</name>
<feature type="transmembrane region" description="Helical" evidence="1">
    <location>
        <begin position="12"/>
        <end position="37"/>
    </location>
</feature>
<feature type="transmembrane region" description="Helical" evidence="1">
    <location>
        <begin position="87"/>
        <end position="114"/>
    </location>
</feature>
<keyword evidence="3" id="KW-1185">Reference proteome</keyword>
<dbReference type="Proteomes" id="UP000198287">
    <property type="component" value="Unassembled WGS sequence"/>
</dbReference>
<gene>
    <name evidence="2" type="ORF">Fcan01_09646</name>
</gene>
<organism evidence="2 3">
    <name type="scientific">Folsomia candida</name>
    <name type="common">Springtail</name>
    <dbReference type="NCBI Taxonomy" id="158441"/>
    <lineage>
        <taxon>Eukaryota</taxon>
        <taxon>Metazoa</taxon>
        <taxon>Ecdysozoa</taxon>
        <taxon>Arthropoda</taxon>
        <taxon>Hexapoda</taxon>
        <taxon>Collembola</taxon>
        <taxon>Entomobryomorpha</taxon>
        <taxon>Isotomoidea</taxon>
        <taxon>Isotomidae</taxon>
        <taxon>Proisotominae</taxon>
        <taxon>Folsomia</taxon>
    </lineage>
</organism>
<dbReference type="AlphaFoldDB" id="A0A226EF31"/>
<dbReference type="EMBL" id="LNIX01000004">
    <property type="protein sequence ID" value="OXA55286.1"/>
    <property type="molecule type" value="Genomic_DNA"/>
</dbReference>
<comment type="caution">
    <text evidence="2">The sequence shown here is derived from an EMBL/GenBank/DDBJ whole genome shotgun (WGS) entry which is preliminary data.</text>
</comment>
<keyword evidence="1" id="KW-1133">Transmembrane helix</keyword>
<evidence type="ECO:0000313" key="2">
    <source>
        <dbReference type="EMBL" id="OXA55286.1"/>
    </source>
</evidence>
<keyword evidence="1" id="KW-0812">Transmembrane</keyword>
<dbReference type="OrthoDB" id="10475256at2759"/>
<evidence type="ECO:0000256" key="1">
    <source>
        <dbReference type="SAM" id="Phobius"/>
    </source>
</evidence>
<keyword evidence="1" id="KW-0472">Membrane</keyword>
<accession>A0A226EF31</accession>
<protein>
    <submittedName>
        <fullName evidence="2">Uncharacterized protein</fullName>
    </submittedName>
</protein>
<dbReference type="OMA" id="MAIWDYL"/>
<feature type="transmembrane region" description="Helical" evidence="1">
    <location>
        <begin position="126"/>
        <end position="145"/>
    </location>
</feature>
<proteinExistence type="predicted"/>
<sequence>MGSPNQEKMSRLQVMCYYLSIFDIFFYFGTIIVSVAVEHSVTELRPMKLQFNDNGTLSFSLSEKNELMAIWDYLYSRHYSSSSVYNAVYMSLVVIAVTYLIIEVWLCCLLIRGAKERSVLFCKKWFWWRIAIMVLTVVVAASDLYQMQYTLTLLIFIPLNVFRMAFIVLVLHLIGEYTGERGGGVGVDKMYSITV</sequence>
<reference evidence="2 3" key="1">
    <citation type="submission" date="2015-12" db="EMBL/GenBank/DDBJ databases">
        <title>The genome of Folsomia candida.</title>
        <authorList>
            <person name="Faddeeva A."/>
            <person name="Derks M.F."/>
            <person name="Anvar Y."/>
            <person name="Smit S."/>
            <person name="Van Straalen N."/>
            <person name="Roelofs D."/>
        </authorList>
    </citation>
    <scope>NUCLEOTIDE SEQUENCE [LARGE SCALE GENOMIC DNA]</scope>
    <source>
        <strain evidence="2 3">VU population</strain>
        <tissue evidence="2">Whole body</tissue>
    </source>
</reference>
<evidence type="ECO:0000313" key="3">
    <source>
        <dbReference type="Proteomes" id="UP000198287"/>
    </source>
</evidence>
<feature type="transmembrane region" description="Helical" evidence="1">
    <location>
        <begin position="151"/>
        <end position="174"/>
    </location>
</feature>